<sequence>MPLSRRALLLNATLVSTAPAALLFSRSAAGVEALDLPDLAQALRAGAVVAAFRHAYAPGTFDPPGFTLEQCATQRNLDDAGRAQARRIGAWFAAQGLQPSAVKSSPWCRCIETATLAFGTVERWAALGSVRTGTDAASSQVAALRQALAKVPPGRFEVWVSHQFTLSALLGKSTASGEGLVLRAAPGGGPPVLLGRLPPA</sequence>
<proteinExistence type="predicted"/>
<organism evidence="2 3">
    <name type="scientific">Methylibium petroleiphilum (strain ATCC BAA-1232 / LMG 22953 / PM1)</name>
    <dbReference type="NCBI Taxonomy" id="420662"/>
    <lineage>
        <taxon>Bacteria</taxon>
        <taxon>Pseudomonadati</taxon>
        <taxon>Pseudomonadota</taxon>
        <taxon>Betaproteobacteria</taxon>
        <taxon>Burkholderiales</taxon>
        <taxon>Sphaerotilaceae</taxon>
        <taxon>Methylibium</taxon>
    </lineage>
</organism>
<protein>
    <recommendedName>
        <fullName evidence="4">Histidine phosphatase family protein</fullName>
    </recommendedName>
</protein>
<dbReference type="Proteomes" id="UP000000366">
    <property type="component" value="Chromosome"/>
</dbReference>
<dbReference type="AlphaFoldDB" id="A2SMH5"/>
<name>A2SMH5_METPP</name>
<dbReference type="SUPFAM" id="SSF53254">
    <property type="entry name" value="Phosphoglycerate mutase-like"/>
    <property type="match status" value="1"/>
</dbReference>
<feature type="signal peptide" evidence="1">
    <location>
        <begin position="1"/>
        <end position="20"/>
    </location>
</feature>
<dbReference type="eggNOG" id="COG2062">
    <property type="taxonomic scope" value="Bacteria"/>
</dbReference>
<dbReference type="RefSeq" id="WP_011831384.1">
    <property type="nucleotide sequence ID" value="NC_008825.1"/>
</dbReference>
<dbReference type="KEGG" id="mpt:Mpe_A3811"/>
<evidence type="ECO:0000256" key="1">
    <source>
        <dbReference type="SAM" id="SignalP"/>
    </source>
</evidence>
<gene>
    <name evidence="2" type="ordered locus">Mpe_A3811</name>
</gene>
<dbReference type="HOGENOM" id="CLU_076038_0_1_4"/>
<dbReference type="Gene3D" id="3.40.50.1240">
    <property type="entry name" value="Phosphoglycerate mutase-like"/>
    <property type="match status" value="1"/>
</dbReference>
<evidence type="ECO:0008006" key="4">
    <source>
        <dbReference type="Google" id="ProtNLM"/>
    </source>
</evidence>
<dbReference type="CDD" id="cd07067">
    <property type="entry name" value="HP_PGM_like"/>
    <property type="match status" value="1"/>
</dbReference>
<evidence type="ECO:0000313" key="2">
    <source>
        <dbReference type="EMBL" id="ABM96764.1"/>
    </source>
</evidence>
<keyword evidence="1" id="KW-0732">Signal</keyword>
<evidence type="ECO:0000313" key="3">
    <source>
        <dbReference type="Proteomes" id="UP000000366"/>
    </source>
</evidence>
<keyword evidence="3" id="KW-1185">Reference proteome</keyword>
<dbReference type="InterPro" id="IPR029033">
    <property type="entry name" value="His_PPase_superfam"/>
</dbReference>
<dbReference type="InterPro" id="IPR013078">
    <property type="entry name" value="His_Pase_superF_clade-1"/>
</dbReference>
<dbReference type="Pfam" id="PF00300">
    <property type="entry name" value="His_Phos_1"/>
    <property type="match status" value="1"/>
</dbReference>
<accession>A2SMH5</accession>
<dbReference type="EMBL" id="CP000555">
    <property type="protein sequence ID" value="ABM96764.1"/>
    <property type="molecule type" value="Genomic_DNA"/>
</dbReference>
<feature type="chain" id="PRO_5002646419" description="Histidine phosphatase family protein" evidence="1">
    <location>
        <begin position="21"/>
        <end position="200"/>
    </location>
</feature>
<reference evidence="2 3" key="1">
    <citation type="journal article" date="2007" name="J. Bacteriol.">
        <title>Whole-genome analysis of the methyl tert-butyl ether-degrading beta-proteobacterium Methylibium petroleiphilum PM1.</title>
        <authorList>
            <person name="Kane S.R."/>
            <person name="Chakicherla A.Y."/>
            <person name="Chain P.S.G."/>
            <person name="Schmidt R."/>
            <person name="Shin M.W."/>
            <person name="Legler T.C."/>
            <person name="Scow K.M."/>
            <person name="Larimer F.W."/>
            <person name="Lucas S.M."/>
            <person name="Richardson P.M."/>
            <person name="Hristova K.R."/>
        </authorList>
    </citation>
    <scope>NUCLEOTIDE SEQUENCE [LARGE SCALE GENOMIC DNA]</scope>
    <source>
        <strain evidence="3">ATCC BAA-1232 / LMG 22953 / PM1</strain>
    </source>
</reference>
<dbReference type="STRING" id="420662.Mpe_A3811"/>